<keyword evidence="1" id="KW-0732">Signal</keyword>
<protein>
    <recommendedName>
        <fullName evidence="4">Cytochrome c7-like domain-containing protein</fullName>
    </recommendedName>
</protein>
<evidence type="ECO:0000256" key="1">
    <source>
        <dbReference type="SAM" id="SignalP"/>
    </source>
</evidence>
<evidence type="ECO:0008006" key="4">
    <source>
        <dbReference type="Google" id="ProtNLM"/>
    </source>
</evidence>
<reference evidence="2" key="1">
    <citation type="journal article" date="2021" name="PeerJ">
        <title>Extensive microbial diversity within the chicken gut microbiome revealed by metagenomics and culture.</title>
        <authorList>
            <person name="Gilroy R."/>
            <person name="Ravi A."/>
            <person name="Getino M."/>
            <person name="Pursley I."/>
            <person name="Horton D.L."/>
            <person name="Alikhan N.F."/>
            <person name="Baker D."/>
            <person name="Gharbi K."/>
            <person name="Hall N."/>
            <person name="Watson M."/>
            <person name="Adriaenssens E.M."/>
            <person name="Foster-Nyarko E."/>
            <person name="Jarju S."/>
            <person name="Secka A."/>
            <person name="Antonio M."/>
            <person name="Oren A."/>
            <person name="Chaudhuri R.R."/>
            <person name="La Ragione R."/>
            <person name="Hildebrand F."/>
            <person name="Pallen M.J."/>
        </authorList>
    </citation>
    <scope>NUCLEOTIDE SEQUENCE</scope>
    <source>
        <strain evidence="2">ChiW4-1371</strain>
    </source>
</reference>
<dbReference type="AlphaFoldDB" id="A0A9D2KCS0"/>
<feature type="chain" id="PRO_5039591066" description="Cytochrome c7-like domain-containing protein" evidence="1">
    <location>
        <begin position="20"/>
        <end position="169"/>
    </location>
</feature>
<sequence>MKKLTIFIMIMLVAAVAYAVDSTKPSTHNTNWIQLHGNSAKANEAECYTCHEDRNECIMCHEDTAPRSHTSTFVNRTHGMEARWDRTACQTCHKQDFCDSCHETAYPMSHNRTGFADRNSSGFHCNTSCQLTSSSWQMNTAQNCIICHKTRPVISNPDSPLAGQPHPVR</sequence>
<reference evidence="2" key="2">
    <citation type="submission" date="2021-04" db="EMBL/GenBank/DDBJ databases">
        <authorList>
            <person name="Gilroy R."/>
        </authorList>
    </citation>
    <scope>NUCLEOTIDE SEQUENCE</scope>
    <source>
        <strain evidence="2">ChiW4-1371</strain>
    </source>
</reference>
<dbReference type="SUPFAM" id="SSF48695">
    <property type="entry name" value="Multiheme cytochromes"/>
    <property type="match status" value="1"/>
</dbReference>
<proteinExistence type="predicted"/>
<dbReference type="EMBL" id="DXAQ01000133">
    <property type="protein sequence ID" value="HIZ90067.1"/>
    <property type="molecule type" value="Genomic_DNA"/>
</dbReference>
<comment type="caution">
    <text evidence="2">The sequence shown here is derived from an EMBL/GenBank/DDBJ whole genome shotgun (WGS) entry which is preliminary data.</text>
</comment>
<feature type="signal peptide" evidence="1">
    <location>
        <begin position="1"/>
        <end position="19"/>
    </location>
</feature>
<name>A0A9D2KCS0_9BACT</name>
<organism evidence="2 3">
    <name type="scientific">Candidatus Mucispirillum faecigallinarum</name>
    <dbReference type="NCBI Taxonomy" id="2838699"/>
    <lineage>
        <taxon>Bacteria</taxon>
        <taxon>Pseudomonadati</taxon>
        <taxon>Deferribacterota</taxon>
        <taxon>Deferribacteres</taxon>
        <taxon>Deferribacterales</taxon>
        <taxon>Mucispirillaceae</taxon>
        <taxon>Mucispirillum</taxon>
    </lineage>
</organism>
<dbReference type="Proteomes" id="UP000824176">
    <property type="component" value="Unassembled WGS sequence"/>
</dbReference>
<gene>
    <name evidence="2" type="ORF">H9804_08970</name>
</gene>
<evidence type="ECO:0000313" key="2">
    <source>
        <dbReference type="EMBL" id="HIZ90067.1"/>
    </source>
</evidence>
<evidence type="ECO:0000313" key="3">
    <source>
        <dbReference type="Proteomes" id="UP000824176"/>
    </source>
</evidence>
<dbReference type="InterPro" id="IPR036280">
    <property type="entry name" value="Multihaem_cyt_sf"/>
</dbReference>
<accession>A0A9D2KCS0</accession>